<proteinExistence type="inferred from homology"/>
<dbReference type="GO" id="GO:0043770">
    <property type="term" value="F:demethylmenaquinone methyltransferase activity"/>
    <property type="evidence" value="ECO:0007669"/>
    <property type="project" value="UniProtKB-UniRule"/>
</dbReference>
<gene>
    <name evidence="6" type="primary">ubiE</name>
    <name evidence="5" type="synonym">menG</name>
    <name evidence="6" type="ORF">K8V47_06655</name>
</gene>
<evidence type="ECO:0000256" key="5">
    <source>
        <dbReference type="HAMAP-Rule" id="MF_01813"/>
    </source>
</evidence>
<dbReference type="InterPro" id="IPR023576">
    <property type="entry name" value="UbiE/COQ5_MeTrFase_CS"/>
</dbReference>
<reference evidence="6" key="1">
    <citation type="journal article" date="2021" name="PeerJ">
        <title>Extensive microbial diversity within the chicken gut microbiome revealed by metagenomics and culture.</title>
        <authorList>
            <person name="Gilroy R."/>
            <person name="Ravi A."/>
            <person name="Getino M."/>
            <person name="Pursley I."/>
            <person name="Horton D.L."/>
            <person name="Alikhan N.F."/>
            <person name="Baker D."/>
            <person name="Gharbi K."/>
            <person name="Hall N."/>
            <person name="Watson M."/>
            <person name="Adriaenssens E.M."/>
            <person name="Foster-Nyarko E."/>
            <person name="Jarju S."/>
            <person name="Secka A."/>
            <person name="Antonio M."/>
            <person name="Oren A."/>
            <person name="Chaudhuri R.R."/>
            <person name="La Ragione R."/>
            <person name="Hildebrand F."/>
            <person name="Pallen M.J."/>
        </authorList>
    </citation>
    <scope>NUCLEOTIDE SEQUENCE</scope>
    <source>
        <strain evidence="6">4100</strain>
    </source>
</reference>
<dbReference type="PANTHER" id="PTHR43591:SF24">
    <property type="entry name" value="2-METHOXY-6-POLYPRENYL-1,4-BENZOQUINOL METHYLASE, MITOCHONDRIAL"/>
    <property type="match status" value="1"/>
</dbReference>
<dbReference type="SUPFAM" id="SSF53335">
    <property type="entry name" value="S-adenosyl-L-methionine-dependent methyltransferases"/>
    <property type="match status" value="1"/>
</dbReference>
<dbReference type="Proteomes" id="UP000711407">
    <property type="component" value="Unassembled WGS sequence"/>
</dbReference>
<evidence type="ECO:0000256" key="2">
    <source>
        <dbReference type="ARBA" id="ARBA00022603"/>
    </source>
</evidence>
<organism evidence="6 7">
    <name type="scientific">Candidatus Amulumruptor caecigallinarius</name>
    <dbReference type="NCBI Taxonomy" id="2109911"/>
    <lineage>
        <taxon>Bacteria</taxon>
        <taxon>Pseudomonadati</taxon>
        <taxon>Bacteroidota</taxon>
        <taxon>Bacteroidia</taxon>
        <taxon>Bacteroidales</taxon>
        <taxon>Muribaculaceae</taxon>
        <taxon>Candidatus Amulumruptor</taxon>
    </lineage>
</organism>
<feature type="binding site" evidence="5">
    <location>
        <position position="77"/>
    </location>
    <ligand>
        <name>S-adenosyl-L-methionine</name>
        <dbReference type="ChEBI" id="CHEBI:59789"/>
    </ligand>
</feature>
<dbReference type="EC" id="2.1.1.163" evidence="5"/>
<dbReference type="EMBL" id="DYXT01000034">
    <property type="protein sequence ID" value="HJE39418.1"/>
    <property type="molecule type" value="Genomic_DNA"/>
</dbReference>
<reference evidence="6" key="2">
    <citation type="submission" date="2021-09" db="EMBL/GenBank/DDBJ databases">
        <authorList>
            <person name="Gilroy R."/>
        </authorList>
    </citation>
    <scope>NUCLEOTIDE SEQUENCE</scope>
    <source>
        <strain evidence="6">4100</strain>
    </source>
</reference>
<comment type="catalytic activity">
    <reaction evidence="5">
        <text>a 2-demethylmenaquinol + S-adenosyl-L-methionine = a menaquinol + S-adenosyl-L-homocysteine + H(+)</text>
        <dbReference type="Rhea" id="RHEA:42640"/>
        <dbReference type="Rhea" id="RHEA-COMP:9539"/>
        <dbReference type="Rhea" id="RHEA-COMP:9563"/>
        <dbReference type="ChEBI" id="CHEBI:15378"/>
        <dbReference type="ChEBI" id="CHEBI:18151"/>
        <dbReference type="ChEBI" id="CHEBI:55437"/>
        <dbReference type="ChEBI" id="CHEBI:57856"/>
        <dbReference type="ChEBI" id="CHEBI:59789"/>
        <dbReference type="EC" id="2.1.1.163"/>
    </reaction>
</comment>
<dbReference type="Pfam" id="PF01209">
    <property type="entry name" value="Ubie_methyltran"/>
    <property type="match status" value="1"/>
</dbReference>
<dbReference type="HAMAP" id="MF_01813">
    <property type="entry name" value="MenG_UbiE_methyltr"/>
    <property type="match status" value="1"/>
</dbReference>
<dbReference type="CDD" id="cd02440">
    <property type="entry name" value="AdoMet_MTases"/>
    <property type="match status" value="1"/>
</dbReference>
<comment type="caution">
    <text evidence="6">The sequence shown here is derived from an EMBL/GenBank/DDBJ whole genome shotgun (WGS) entry which is preliminary data.</text>
</comment>
<dbReference type="InterPro" id="IPR004033">
    <property type="entry name" value="UbiE/COQ5_MeTrFase"/>
</dbReference>
<feature type="binding site" evidence="5">
    <location>
        <position position="97"/>
    </location>
    <ligand>
        <name>S-adenosyl-L-methionine</name>
        <dbReference type="ChEBI" id="CHEBI:59789"/>
    </ligand>
</feature>
<comment type="pathway">
    <text evidence="5">Quinol/quinone metabolism; menaquinone biosynthesis; menaquinol from 1,4-dihydroxy-2-naphthoate: step 2/2.</text>
</comment>
<keyword evidence="2 5" id="KW-0489">Methyltransferase</keyword>
<dbReference type="InterPro" id="IPR029063">
    <property type="entry name" value="SAM-dependent_MTases_sf"/>
</dbReference>
<sequence>MLNDDDNDPKCQQVNPFVSDRRDKTQQVRQMFDNIAPRYDLMNMLMTMGIFKLWRRRLVKTVGKVSHNDILDIATGTGDLALLMAEEFPGVNITGLDLSEQMIKEGKEKALKRGLADRIDLVLGDSLNLPFADGSFDCVTVAYGVRNFEDLLRGYTEMYRVLRPGGTLCVLELSTPTGSVTGSLYNLYAGHVIPAMGRIFAGDSGAYDYLHRSIAAVPQGEQMLSIIRNAGFDRASYLTMTFGVCTLYAARK</sequence>
<dbReference type="NCBIfam" id="NF001244">
    <property type="entry name" value="PRK00216.1-5"/>
    <property type="match status" value="1"/>
</dbReference>
<dbReference type="GO" id="GO:0032259">
    <property type="term" value="P:methylation"/>
    <property type="evidence" value="ECO:0007669"/>
    <property type="project" value="UniProtKB-KW"/>
</dbReference>
<feature type="binding site" evidence="5">
    <location>
        <begin position="125"/>
        <end position="126"/>
    </location>
    <ligand>
        <name>S-adenosyl-L-methionine</name>
        <dbReference type="ChEBI" id="CHEBI:59789"/>
    </ligand>
</feature>
<comment type="function">
    <text evidence="5">Methyltransferase required for the conversion of demethylmenaquinol (DMKH2) to menaquinol (MKH2).</text>
</comment>
<name>A0A921JIK3_9BACT</name>
<dbReference type="AlphaFoldDB" id="A0A921JIK3"/>
<accession>A0A921JIK3</accession>
<dbReference type="Gene3D" id="3.40.50.150">
    <property type="entry name" value="Vaccinia Virus protein VP39"/>
    <property type="match status" value="1"/>
</dbReference>
<keyword evidence="4 5" id="KW-0949">S-adenosyl-L-methionine</keyword>
<dbReference type="NCBIfam" id="TIGR01934">
    <property type="entry name" value="MenG_MenH_UbiE"/>
    <property type="match status" value="1"/>
</dbReference>
<keyword evidence="1 5" id="KW-0474">Menaquinone biosynthesis</keyword>
<evidence type="ECO:0000256" key="1">
    <source>
        <dbReference type="ARBA" id="ARBA00022428"/>
    </source>
</evidence>
<comment type="similarity">
    <text evidence="5">Belongs to the class I-like SAM-binding methyltransferase superfamily. MenG/UbiE family.</text>
</comment>
<dbReference type="PANTHER" id="PTHR43591">
    <property type="entry name" value="METHYLTRANSFERASE"/>
    <property type="match status" value="1"/>
</dbReference>
<comment type="caution">
    <text evidence="5">Lacks conserved residue(s) required for the propagation of feature annotation.</text>
</comment>
<evidence type="ECO:0000313" key="7">
    <source>
        <dbReference type="Proteomes" id="UP000711407"/>
    </source>
</evidence>
<dbReference type="PROSITE" id="PS01184">
    <property type="entry name" value="UBIE_2"/>
    <property type="match status" value="1"/>
</dbReference>
<evidence type="ECO:0000313" key="6">
    <source>
        <dbReference type="EMBL" id="HJE39418.1"/>
    </source>
</evidence>
<protein>
    <recommendedName>
        <fullName evidence="5">Demethylmenaquinone methyltransferase</fullName>
        <ecNumber evidence="5">2.1.1.163</ecNumber>
    </recommendedName>
</protein>
<evidence type="ECO:0000256" key="4">
    <source>
        <dbReference type="ARBA" id="ARBA00022691"/>
    </source>
</evidence>
<dbReference type="PROSITE" id="PS51608">
    <property type="entry name" value="SAM_MT_UBIE"/>
    <property type="match status" value="1"/>
</dbReference>
<evidence type="ECO:0000256" key="3">
    <source>
        <dbReference type="ARBA" id="ARBA00022679"/>
    </source>
</evidence>
<keyword evidence="3 5" id="KW-0808">Transferase</keyword>
<dbReference type="GO" id="GO:0009234">
    <property type="term" value="P:menaquinone biosynthetic process"/>
    <property type="evidence" value="ECO:0007669"/>
    <property type="project" value="UniProtKB-UniRule"/>
</dbReference>